<comment type="similarity">
    <text evidence="2 14 16">Belongs to the TonB-dependent receptor family.</text>
</comment>
<evidence type="ECO:0000256" key="18">
    <source>
        <dbReference type="SAM" id="SignalP"/>
    </source>
</evidence>
<dbReference type="GO" id="GO:0009279">
    <property type="term" value="C:cell outer membrane"/>
    <property type="evidence" value="ECO:0007669"/>
    <property type="project" value="UniProtKB-SubCell"/>
</dbReference>
<keyword evidence="6 14" id="KW-0812">Transmembrane</keyword>
<dbReference type="NCBIfam" id="NF010051">
    <property type="entry name" value="PRK13528.1"/>
    <property type="match status" value="1"/>
</dbReference>
<evidence type="ECO:0000256" key="14">
    <source>
        <dbReference type="PROSITE-ProRule" id="PRU01360"/>
    </source>
</evidence>
<feature type="domain" description="TonB-dependent receptor-like beta-barrel" evidence="19">
    <location>
        <begin position="279"/>
        <end position="730"/>
    </location>
</feature>
<evidence type="ECO:0000256" key="8">
    <source>
        <dbReference type="ARBA" id="ARBA00023004"/>
    </source>
</evidence>
<dbReference type="PROSITE" id="PS52016">
    <property type="entry name" value="TONB_DEPENDENT_REC_3"/>
    <property type="match status" value="1"/>
</dbReference>
<comment type="subcellular location">
    <subcellularLocation>
        <location evidence="1 14">Cell outer membrane</location>
        <topology evidence="1 14">Multi-pass membrane protein</topology>
    </subcellularLocation>
</comment>
<keyword evidence="7 18" id="KW-0732">Signal</keyword>
<dbReference type="PANTHER" id="PTHR30069">
    <property type="entry name" value="TONB-DEPENDENT OUTER MEMBRANE RECEPTOR"/>
    <property type="match status" value="1"/>
</dbReference>
<keyword evidence="8" id="KW-0408">Iron</keyword>
<sequence>MNPKYKPNLLATAIMLAFSAPAAVYAQVTEITLDEAAASGEGIGSAEGTRALEIGETRVIGTAEQELKQAPGVSVITADDIQRHPPANDLSEIIRRMPGVNLTGNSASGQFGNSRQIDLRGMGPENTLILIDGKPVTSRNSVRMGRSGERNGRGDSNWVPAEAVDRIEVLRGPAAARYGSGAAGGVVNIITKAPGKTVSGSVTAYTKIPEDSDEGATRRLSFNTAGPLSDDLSFRVYGNLNKTDADEPALNGEYAAGSDPAPAGREGVRNKDLNALLRWDVNDQQTLEFESGFSRQGNIYAGERAQDHPSTVANTTGLLGRETNTMYRQTAGVTHRGDWQFGTSQLGISYENTRNRRMSEGLAGGPETGINGTQKSTSELQNYRLFGELNLPLELGFHQTLTVGGEFVREELDDPYSNSQSGSYNGATLPGMSAGGRSGESDADNYALYIEDNIELTPDWTLTPGLRFDDNSIFGSNWSPSLNSSYKLTDTITLKGGVAKAFKAPNLYQSNPNYVYFSMGNGCPINSPNQGAGCYILGNENLDAETSINKEIGIAFDDAGWIAGLTYFHNDYKDKIVAGMGNGSGPVQLIPGTGTNVAQVFEWENAPKAIVSGWEGNLTVPLLGTQGETLSWNTNFTYMIQNKNKSTGEPLSVIPKYTVNSMLDWSVTQALDLSLIVTHYGKQEPRRLTTDGGAASGDALRARDPYTLVGLGANYELSENWRFAAGVSNLFDKQIRRESISGAEGANNYNEPGRAFYVSATTSF</sequence>
<gene>
    <name evidence="21" type="ORF">RU08_00890</name>
</gene>
<dbReference type="AlphaFoldDB" id="A0A0D0L5H7"/>
<keyword evidence="10 16" id="KW-0798">TonB box</keyword>
<evidence type="ECO:0000256" key="1">
    <source>
        <dbReference type="ARBA" id="ARBA00004571"/>
    </source>
</evidence>
<evidence type="ECO:0000256" key="2">
    <source>
        <dbReference type="ARBA" id="ARBA00009810"/>
    </source>
</evidence>
<feature type="compositionally biased region" description="Polar residues" evidence="17">
    <location>
        <begin position="416"/>
        <end position="426"/>
    </location>
</feature>
<evidence type="ECO:0000256" key="10">
    <source>
        <dbReference type="ARBA" id="ARBA00023077"/>
    </source>
</evidence>
<dbReference type="Gene3D" id="2.170.130.10">
    <property type="entry name" value="TonB-dependent receptor, plug domain"/>
    <property type="match status" value="1"/>
</dbReference>
<dbReference type="GO" id="GO:0038023">
    <property type="term" value="F:signaling receptor activity"/>
    <property type="evidence" value="ECO:0007669"/>
    <property type="project" value="InterPro"/>
</dbReference>
<keyword evidence="11 14" id="KW-0472">Membrane</keyword>
<evidence type="ECO:0000256" key="16">
    <source>
        <dbReference type="RuleBase" id="RU003357"/>
    </source>
</evidence>
<reference evidence="21 22" key="1">
    <citation type="submission" date="2014-12" db="EMBL/GenBank/DDBJ databases">
        <title>16Stimator: statistical estimation of ribosomal gene copy numbers from draft genome assemblies.</title>
        <authorList>
            <person name="Perisin M.A."/>
            <person name="Vetter M."/>
            <person name="Gilbert J.A."/>
            <person name="Bergelson J."/>
        </authorList>
    </citation>
    <scope>NUCLEOTIDE SEQUENCE [LARGE SCALE GENOMIC DNA]</scope>
    <source>
        <strain evidence="21 22">MEJ086</strain>
    </source>
</reference>
<comment type="caution">
    <text evidence="21">The sequence shown here is derived from an EMBL/GenBank/DDBJ whole genome shotgun (WGS) entry which is preliminary data.</text>
</comment>
<keyword evidence="4 14" id="KW-1134">Transmembrane beta strand</keyword>
<evidence type="ECO:0000256" key="9">
    <source>
        <dbReference type="ARBA" id="ARBA00023065"/>
    </source>
</evidence>
<dbReference type="InterPro" id="IPR037066">
    <property type="entry name" value="Plug_dom_sf"/>
</dbReference>
<dbReference type="GO" id="GO:0015344">
    <property type="term" value="F:siderophore uptake transmembrane transporter activity"/>
    <property type="evidence" value="ECO:0007669"/>
    <property type="project" value="TreeGrafter"/>
</dbReference>
<evidence type="ECO:0000256" key="5">
    <source>
        <dbReference type="ARBA" id="ARBA00022496"/>
    </source>
</evidence>
<dbReference type="Pfam" id="PF00593">
    <property type="entry name" value="TonB_dep_Rec_b-barrel"/>
    <property type="match status" value="1"/>
</dbReference>
<dbReference type="CDD" id="cd01347">
    <property type="entry name" value="ligand_gated_channel"/>
    <property type="match status" value="1"/>
</dbReference>
<dbReference type="InterPro" id="IPR010917">
    <property type="entry name" value="TonB_rcpt_CS"/>
</dbReference>
<proteinExistence type="inferred from homology"/>
<evidence type="ECO:0000256" key="3">
    <source>
        <dbReference type="ARBA" id="ARBA00022448"/>
    </source>
</evidence>
<dbReference type="InterPro" id="IPR012910">
    <property type="entry name" value="Plug_dom"/>
</dbReference>
<keyword evidence="3 14" id="KW-0813">Transport</keyword>
<dbReference type="Pfam" id="PF07715">
    <property type="entry name" value="Plug"/>
    <property type="match status" value="1"/>
</dbReference>
<dbReference type="InterPro" id="IPR039426">
    <property type="entry name" value="TonB-dep_rcpt-like"/>
</dbReference>
<protein>
    <submittedName>
        <fullName evidence="21">Outer membrane receptor protein</fullName>
    </submittedName>
</protein>
<feature type="chain" id="PRO_5002215731" evidence="18">
    <location>
        <begin position="23"/>
        <end position="764"/>
    </location>
</feature>
<dbReference type="GO" id="GO:0044718">
    <property type="term" value="P:siderophore transmembrane transport"/>
    <property type="evidence" value="ECO:0007669"/>
    <property type="project" value="TreeGrafter"/>
</dbReference>
<evidence type="ECO:0000313" key="21">
    <source>
        <dbReference type="EMBL" id="KIQ06305.1"/>
    </source>
</evidence>
<dbReference type="PROSITE" id="PS01156">
    <property type="entry name" value="TONB_DEPENDENT_REC_2"/>
    <property type="match status" value="1"/>
</dbReference>
<feature type="region of interest" description="Disordered" evidence="17">
    <location>
        <begin position="414"/>
        <end position="437"/>
    </location>
</feature>
<evidence type="ECO:0000256" key="12">
    <source>
        <dbReference type="ARBA" id="ARBA00023170"/>
    </source>
</evidence>
<feature type="domain" description="TonB-dependent receptor plug" evidence="20">
    <location>
        <begin position="72"/>
        <end position="186"/>
    </location>
</feature>
<feature type="signal peptide" evidence="18">
    <location>
        <begin position="1"/>
        <end position="22"/>
    </location>
</feature>
<dbReference type="Proteomes" id="UP000032068">
    <property type="component" value="Unassembled WGS sequence"/>
</dbReference>
<dbReference type="InterPro" id="IPR058134">
    <property type="entry name" value="PirA/FepA/PfeA"/>
</dbReference>
<evidence type="ECO:0000256" key="13">
    <source>
        <dbReference type="ARBA" id="ARBA00023237"/>
    </source>
</evidence>
<feature type="region of interest" description="Disordered" evidence="17">
    <location>
        <begin position="248"/>
        <end position="267"/>
    </location>
</feature>
<evidence type="ECO:0000259" key="19">
    <source>
        <dbReference type="Pfam" id="PF00593"/>
    </source>
</evidence>
<evidence type="ECO:0000259" key="20">
    <source>
        <dbReference type="Pfam" id="PF07715"/>
    </source>
</evidence>
<dbReference type="NCBIfam" id="NF010048">
    <property type="entry name" value="PRK13524.1"/>
    <property type="match status" value="1"/>
</dbReference>
<dbReference type="EMBL" id="JXQW01000002">
    <property type="protein sequence ID" value="KIQ06305.1"/>
    <property type="molecule type" value="Genomic_DNA"/>
</dbReference>
<dbReference type="Gene3D" id="2.40.170.20">
    <property type="entry name" value="TonB-dependent receptor, beta-barrel domain"/>
    <property type="match status" value="1"/>
</dbReference>
<evidence type="ECO:0000256" key="7">
    <source>
        <dbReference type="ARBA" id="ARBA00022729"/>
    </source>
</evidence>
<evidence type="ECO:0000256" key="17">
    <source>
        <dbReference type="SAM" id="MobiDB-lite"/>
    </source>
</evidence>
<keyword evidence="12 21" id="KW-0675">Receptor</keyword>
<dbReference type="InterPro" id="IPR036942">
    <property type="entry name" value="Beta-barrel_TonB_sf"/>
</dbReference>
<evidence type="ECO:0000256" key="15">
    <source>
        <dbReference type="PROSITE-ProRule" id="PRU10144"/>
    </source>
</evidence>
<dbReference type="PANTHER" id="PTHR30069:SF8">
    <property type="entry name" value="TONB-DEPENDENT SIDEROPHORE RECEPTOR PROTEIN"/>
    <property type="match status" value="1"/>
</dbReference>
<keyword evidence="13 14" id="KW-0998">Cell outer membrane</keyword>
<dbReference type="RefSeq" id="WP_042551905.1">
    <property type="nucleotide sequence ID" value="NZ_JXQW01000002.1"/>
</dbReference>
<organism evidence="21 22">
    <name type="scientific">Pseudomonas fulva</name>
    <dbReference type="NCBI Taxonomy" id="47880"/>
    <lineage>
        <taxon>Bacteria</taxon>
        <taxon>Pseudomonadati</taxon>
        <taxon>Pseudomonadota</taxon>
        <taxon>Gammaproteobacteria</taxon>
        <taxon>Pseudomonadales</taxon>
        <taxon>Pseudomonadaceae</taxon>
        <taxon>Pseudomonas</taxon>
    </lineage>
</organism>
<keyword evidence="5" id="KW-0410">Iron transport</keyword>
<evidence type="ECO:0000256" key="6">
    <source>
        <dbReference type="ARBA" id="ARBA00022692"/>
    </source>
</evidence>
<feature type="region of interest" description="Disordered" evidence="17">
    <location>
        <begin position="138"/>
        <end position="157"/>
    </location>
</feature>
<name>A0A0D0L5H7_9PSED</name>
<dbReference type="SUPFAM" id="SSF56935">
    <property type="entry name" value="Porins"/>
    <property type="match status" value="1"/>
</dbReference>
<evidence type="ECO:0000256" key="11">
    <source>
        <dbReference type="ARBA" id="ARBA00023136"/>
    </source>
</evidence>
<dbReference type="NCBIfam" id="TIGR01783">
    <property type="entry name" value="TonB-siderophor"/>
    <property type="match status" value="1"/>
</dbReference>
<dbReference type="OrthoDB" id="9764669at2"/>
<evidence type="ECO:0000256" key="4">
    <source>
        <dbReference type="ARBA" id="ARBA00022452"/>
    </source>
</evidence>
<accession>A0A0D0L5H7</accession>
<feature type="short sequence motif" description="TonB C-terminal box" evidence="15">
    <location>
        <begin position="747"/>
        <end position="764"/>
    </location>
</feature>
<evidence type="ECO:0000313" key="22">
    <source>
        <dbReference type="Proteomes" id="UP000032068"/>
    </source>
</evidence>
<dbReference type="InterPro" id="IPR000531">
    <property type="entry name" value="Beta-barrel_TonB"/>
</dbReference>
<dbReference type="InterPro" id="IPR010105">
    <property type="entry name" value="TonB_sidphr_rcpt"/>
</dbReference>
<keyword evidence="9" id="KW-0406">Ion transport</keyword>